<accession>A0A3B3RT89</accession>
<dbReference type="Proteomes" id="UP000261540">
    <property type="component" value="Unplaced"/>
</dbReference>
<dbReference type="InterPro" id="IPR036871">
    <property type="entry name" value="PX_dom_sf"/>
</dbReference>
<dbReference type="PANTHER" id="PTHR15508:SF2">
    <property type="entry name" value="RIBOSOMAL PROTEIN S6 KINASE DELTA-1"/>
    <property type="match status" value="1"/>
</dbReference>
<dbReference type="GeneTree" id="ENSGT00940000155656"/>
<feature type="domain" description="PX" evidence="1">
    <location>
        <begin position="7"/>
        <end position="128"/>
    </location>
</feature>
<dbReference type="GO" id="GO:0035091">
    <property type="term" value="F:phosphatidylinositol binding"/>
    <property type="evidence" value="ECO:0007669"/>
    <property type="project" value="InterPro"/>
</dbReference>
<dbReference type="InterPro" id="IPR001683">
    <property type="entry name" value="PX_dom"/>
</dbReference>
<reference evidence="2" key="2">
    <citation type="submission" date="2025-09" db="UniProtKB">
        <authorList>
            <consortium name="Ensembl"/>
        </authorList>
    </citation>
    <scope>IDENTIFICATION</scope>
</reference>
<dbReference type="Ensembl" id="ENSPKIT00000001566.1">
    <property type="protein sequence ID" value="ENSPKIP00000020941.1"/>
    <property type="gene ID" value="ENSPKIG00000005536.1"/>
</dbReference>
<dbReference type="SMART" id="SM00312">
    <property type="entry name" value="PX"/>
    <property type="match status" value="1"/>
</dbReference>
<proteinExistence type="predicted"/>
<dbReference type="STRING" id="1676925.ENSPKIP00000020941"/>
<dbReference type="Gene3D" id="3.30.1520.10">
    <property type="entry name" value="Phox-like domain"/>
    <property type="match status" value="1"/>
</dbReference>
<organism evidence="2 3">
    <name type="scientific">Paramormyrops kingsleyae</name>
    <dbReference type="NCBI Taxonomy" id="1676925"/>
    <lineage>
        <taxon>Eukaryota</taxon>
        <taxon>Metazoa</taxon>
        <taxon>Chordata</taxon>
        <taxon>Craniata</taxon>
        <taxon>Vertebrata</taxon>
        <taxon>Euteleostomi</taxon>
        <taxon>Actinopterygii</taxon>
        <taxon>Neopterygii</taxon>
        <taxon>Teleostei</taxon>
        <taxon>Osteoglossocephala</taxon>
        <taxon>Osteoglossomorpha</taxon>
        <taxon>Osteoglossiformes</taxon>
        <taxon>Mormyridae</taxon>
        <taxon>Paramormyrops</taxon>
    </lineage>
</organism>
<dbReference type="InterPro" id="IPR051866">
    <property type="entry name" value="Intracell_Sig-Traffick_Protein"/>
</dbReference>
<protein>
    <recommendedName>
        <fullName evidence="1">PX domain-containing protein</fullName>
    </recommendedName>
</protein>
<dbReference type="PANTHER" id="PTHR15508">
    <property type="entry name" value="RIBOSOMAL PROTEIN S6 KINASE"/>
    <property type="match status" value="1"/>
</dbReference>
<dbReference type="GO" id="GO:0005769">
    <property type="term" value="C:early endosome"/>
    <property type="evidence" value="ECO:0007669"/>
    <property type="project" value="TreeGrafter"/>
</dbReference>
<evidence type="ECO:0000313" key="2">
    <source>
        <dbReference type="Ensembl" id="ENSPKIP00000020941.1"/>
    </source>
</evidence>
<sequence>MISQRERGELARFYTVTDPKRHKKGYTVYKVTARTYLPLSVFQITVWKRYSDFRKLHRDLWQIHCSLCQQLELFPPFAKAKVFGRFDESVIEERRQCSEDLLQFSANIPVLYSSQYIEDFFKVCWTSPTSFCLPCPPPLNLPLVPM</sequence>
<keyword evidence="3" id="KW-1185">Reference proteome</keyword>
<dbReference type="SUPFAM" id="SSF64268">
    <property type="entry name" value="PX domain"/>
    <property type="match status" value="1"/>
</dbReference>
<evidence type="ECO:0000313" key="3">
    <source>
        <dbReference type="Proteomes" id="UP000261540"/>
    </source>
</evidence>
<name>A0A3B3RT89_9TELE</name>
<dbReference type="AlphaFoldDB" id="A0A3B3RT89"/>
<dbReference type="PROSITE" id="PS50195">
    <property type="entry name" value="PX"/>
    <property type="match status" value="1"/>
</dbReference>
<dbReference type="Pfam" id="PF00787">
    <property type="entry name" value="PX"/>
    <property type="match status" value="1"/>
</dbReference>
<evidence type="ECO:0000259" key="1">
    <source>
        <dbReference type="PROSITE" id="PS50195"/>
    </source>
</evidence>
<reference evidence="2" key="1">
    <citation type="submission" date="2025-08" db="UniProtKB">
        <authorList>
            <consortium name="Ensembl"/>
        </authorList>
    </citation>
    <scope>IDENTIFICATION</scope>
</reference>